<sequence>MSFTAVLLNVLAVFAPIACWALVTRVRVWIALYHSAAASLVILFIIGRFIRAAPRNQNHRISFFAVLWLSMTAVGGVIAGTVVVFHDVGFSTGALWGMGALASVGAVVLLLIFLDMGFDFADISLDQDPGKRTATNPPPYGATGTATFFTNADTAERAGS</sequence>
<evidence type="ECO:0000313" key="1">
    <source>
        <dbReference type="EMBL" id="KAI0042549.1"/>
    </source>
</evidence>
<gene>
    <name evidence="1" type="ORF">FA95DRAFT_1610105</name>
</gene>
<name>A0ACB8REB2_9AGAM</name>
<reference evidence="1" key="2">
    <citation type="journal article" date="2022" name="New Phytol.">
        <title>Evolutionary transition to the ectomycorrhizal habit in the genomes of a hyperdiverse lineage of mushroom-forming fungi.</title>
        <authorList>
            <person name="Looney B."/>
            <person name="Miyauchi S."/>
            <person name="Morin E."/>
            <person name="Drula E."/>
            <person name="Courty P.E."/>
            <person name="Kohler A."/>
            <person name="Kuo A."/>
            <person name="LaButti K."/>
            <person name="Pangilinan J."/>
            <person name="Lipzen A."/>
            <person name="Riley R."/>
            <person name="Andreopoulos W."/>
            <person name="He G."/>
            <person name="Johnson J."/>
            <person name="Nolan M."/>
            <person name="Tritt A."/>
            <person name="Barry K.W."/>
            <person name="Grigoriev I.V."/>
            <person name="Nagy L.G."/>
            <person name="Hibbett D."/>
            <person name="Henrissat B."/>
            <person name="Matheny P.B."/>
            <person name="Labbe J."/>
            <person name="Martin F.M."/>
        </authorList>
    </citation>
    <scope>NUCLEOTIDE SEQUENCE</scope>
    <source>
        <strain evidence="1">FP105234-sp</strain>
    </source>
</reference>
<protein>
    <submittedName>
        <fullName evidence="1">Uncharacterized protein</fullName>
    </submittedName>
</protein>
<accession>A0ACB8REB2</accession>
<keyword evidence="2" id="KW-1185">Reference proteome</keyword>
<organism evidence="1 2">
    <name type="scientific">Auriscalpium vulgare</name>
    <dbReference type="NCBI Taxonomy" id="40419"/>
    <lineage>
        <taxon>Eukaryota</taxon>
        <taxon>Fungi</taxon>
        <taxon>Dikarya</taxon>
        <taxon>Basidiomycota</taxon>
        <taxon>Agaricomycotina</taxon>
        <taxon>Agaricomycetes</taxon>
        <taxon>Russulales</taxon>
        <taxon>Auriscalpiaceae</taxon>
        <taxon>Auriscalpium</taxon>
    </lineage>
</organism>
<evidence type="ECO:0000313" key="2">
    <source>
        <dbReference type="Proteomes" id="UP000814033"/>
    </source>
</evidence>
<reference evidence="1" key="1">
    <citation type="submission" date="2021-02" db="EMBL/GenBank/DDBJ databases">
        <authorList>
            <consortium name="DOE Joint Genome Institute"/>
            <person name="Ahrendt S."/>
            <person name="Looney B.P."/>
            <person name="Miyauchi S."/>
            <person name="Morin E."/>
            <person name="Drula E."/>
            <person name="Courty P.E."/>
            <person name="Chicoki N."/>
            <person name="Fauchery L."/>
            <person name="Kohler A."/>
            <person name="Kuo A."/>
            <person name="Labutti K."/>
            <person name="Pangilinan J."/>
            <person name="Lipzen A."/>
            <person name="Riley R."/>
            <person name="Andreopoulos W."/>
            <person name="He G."/>
            <person name="Johnson J."/>
            <person name="Barry K.W."/>
            <person name="Grigoriev I.V."/>
            <person name="Nagy L."/>
            <person name="Hibbett D."/>
            <person name="Henrissat B."/>
            <person name="Matheny P.B."/>
            <person name="Labbe J."/>
            <person name="Martin F."/>
        </authorList>
    </citation>
    <scope>NUCLEOTIDE SEQUENCE</scope>
    <source>
        <strain evidence="1">FP105234-sp</strain>
    </source>
</reference>
<proteinExistence type="predicted"/>
<dbReference type="Proteomes" id="UP000814033">
    <property type="component" value="Unassembled WGS sequence"/>
</dbReference>
<dbReference type="EMBL" id="MU276060">
    <property type="protein sequence ID" value="KAI0042549.1"/>
    <property type="molecule type" value="Genomic_DNA"/>
</dbReference>
<comment type="caution">
    <text evidence="1">The sequence shown here is derived from an EMBL/GenBank/DDBJ whole genome shotgun (WGS) entry which is preliminary data.</text>
</comment>